<protein>
    <submittedName>
        <fullName evidence="1">Uncharacterized protein</fullName>
    </submittedName>
</protein>
<dbReference type="AlphaFoldDB" id="A0A0A9F1X8"/>
<sequence length="114" mass="12483">MSRCAARRRQVIARSPCAEARQREHGRVQSSLQLLFCPFLNQNQTKTDRSVAANAISYPDCFCNVDGFELRRGGTDTPAAVAAITVERSSAAARLSELGVWSWPKWAALRGGTS</sequence>
<evidence type="ECO:0000313" key="1">
    <source>
        <dbReference type="EMBL" id="JAE06347.1"/>
    </source>
</evidence>
<name>A0A0A9F1X8_ARUDO</name>
<reference evidence="1" key="1">
    <citation type="submission" date="2014-09" db="EMBL/GenBank/DDBJ databases">
        <authorList>
            <person name="Magalhaes I.L.F."/>
            <person name="Oliveira U."/>
            <person name="Santos F.R."/>
            <person name="Vidigal T.H.D.A."/>
            <person name="Brescovit A.D."/>
            <person name="Santos A.J."/>
        </authorList>
    </citation>
    <scope>NUCLEOTIDE SEQUENCE</scope>
    <source>
        <tissue evidence="1">Shoot tissue taken approximately 20 cm above the soil surface</tissue>
    </source>
</reference>
<proteinExistence type="predicted"/>
<accession>A0A0A9F1X8</accession>
<reference evidence="1" key="2">
    <citation type="journal article" date="2015" name="Data Brief">
        <title>Shoot transcriptome of the giant reed, Arundo donax.</title>
        <authorList>
            <person name="Barrero R.A."/>
            <person name="Guerrero F.D."/>
            <person name="Moolhuijzen P."/>
            <person name="Goolsby J.A."/>
            <person name="Tidwell J."/>
            <person name="Bellgard S.E."/>
            <person name="Bellgard M.I."/>
        </authorList>
    </citation>
    <scope>NUCLEOTIDE SEQUENCE</scope>
    <source>
        <tissue evidence="1">Shoot tissue taken approximately 20 cm above the soil surface</tissue>
    </source>
</reference>
<dbReference type="EMBL" id="GBRH01191549">
    <property type="protein sequence ID" value="JAE06347.1"/>
    <property type="molecule type" value="Transcribed_RNA"/>
</dbReference>
<organism evidence="1">
    <name type="scientific">Arundo donax</name>
    <name type="common">Giant reed</name>
    <name type="synonym">Donax arundinaceus</name>
    <dbReference type="NCBI Taxonomy" id="35708"/>
    <lineage>
        <taxon>Eukaryota</taxon>
        <taxon>Viridiplantae</taxon>
        <taxon>Streptophyta</taxon>
        <taxon>Embryophyta</taxon>
        <taxon>Tracheophyta</taxon>
        <taxon>Spermatophyta</taxon>
        <taxon>Magnoliopsida</taxon>
        <taxon>Liliopsida</taxon>
        <taxon>Poales</taxon>
        <taxon>Poaceae</taxon>
        <taxon>PACMAD clade</taxon>
        <taxon>Arundinoideae</taxon>
        <taxon>Arundineae</taxon>
        <taxon>Arundo</taxon>
    </lineage>
</organism>